<evidence type="ECO:0000313" key="14">
    <source>
        <dbReference type="EMBL" id="KAB1201380.1"/>
    </source>
</evidence>
<evidence type="ECO:0000256" key="1">
    <source>
        <dbReference type="ARBA" id="ARBA00003629"/>
    </source>
</evidence>
<keyword evidence="15" id="KW-1185">Reference proteome</keyword>
<feature type="disulfide bond" evidence="12">
    <location>
        <begin position="171"/>
        <end position="186"/>
    </location>
</feature>
<evidence type="ECO:0000256" key="2">
    <source>
        <dbReference type="ARBA" id="ARBA00004271"/>
    </source>
</evidence>
<evidence type="ECO:0000256" key="6">
    <source>
        <dbReference type="ARBA" id="ARBA00022723"/>
    </source>
</evidence>
<dbReference type="SUPFAM" id="SSF51182">
    <property type="entry name" value="RmlC-like cupins"/>
    <property type="match status" value="2"/>
</dbReference>
<proteinExistence type="inferred from homology"/>
<evidence type="ECO:0000259" key="13">
    <source>
        <dbReference type="SMART" id="SM00835"/>
    </source>
</evidence>
<keyword evidence="8" id="KW-0325">Glycoprotein</keyword>
<dbReference type="PANTHER" id="PTHR31238">
    <property type="entry name" value="GERMIN-LIKE PROTEIN SUBFAMILY 3 MEMBER 3"/>
    <property type="match status" value="1"/>
</dbReference>
<comment type="similarity">
    <text evidence="3">Belongs to the germin family.</text>
</comment>
<dbReference type="InterPro" id="IPR019780">
    <property type="entry name" value="Germin_Mn-BS"/>
</dbReference>
<dbReference type="Gene3D" id="2.60.120.10">
    <property type="entry name" value="Jelly Rolls"/>
    <property type="match status" value="2"/>
</dbReference>
<feature type="binding site" evidence="10">
    <location>
        <position position="255"/>
    </location>
    <ligand>
        <name>oxalate</name>
        <dbReference type="ChEBI" id="CHEBI:30623"/>
    </ligand>
</feature>
<dbReference type="InterPro" id="IPR001929">
    <property type="entry name" value="Germin"/>
</dbReference>
<feature type="domain" description="Cupin type-1" evidence="13">
    <location>
        <begin position="200"/>
        <end position="351"/>
    </location>
</feature>
<dbReference type="FunFam" id="2.60.120.10:FF:000005">
    <property type="entry name" value="Germin-like protein subfamily 1 member 8"/>
    <property type="match status" value="1"/>
</dbReference>
<evidence type="ECO:0000256" key="5">
    <source>
        <dbReference type="ARBA" id="ARBA00022525"/>
    </source>
</evidence>
<evidence type="ECO:0000256" key="10">
    <source>
        <dbReference type="PIRSR" id="PIRSR601929-1"/>
    </source>
</evidence>
<dbReference type="InterPro" id="IPR014710">
    <property type="entry name" value="RmlC-like_jellyroll"/>
</dbReference>
<feature type="domain" description="Cupin type-1" evidence="13">
    <location>
        <begin position="1"/>
        <end position="127"/>
    </location>
</feature>
<dbReference type="PRINTS" id="PR00325">
    <property type="entry name" value="GERMIN"/>
</dbReference>
<comment type="subcellular location">
    <subcellularLocation>
        <location evidence="2">Secreted</location>
        <location evidence="2">Extracellular space</location>
        <location evidence="2">Apoplast</location>
    </subcellularLocation>
</comment>
<sequence>MPGLNTLGISMVRIDYAPWGINPPHTHPRASEILTILEGCLQVGFITSSPENRHISKVLQKGDVFVFPIGLIHYQRNLDSKNAIAIAALSSQNPGVITVANAVFGSVPDISSDVLAKAFQVDKNNFSSEESKVSTPKFANYGLPRHPLVRTCSFDCKCCSGTRYNPILDFCVADTKNTVLVNGYVCKDPKTVQAEDFYASGFHIPTNTSNQLGFNALPATAAQIPGLNTFGISAARIDYAPGGIIPPHSHPRATEILIVLEGSQLEVGFVTSNPENRHITKVIGKGDVFVFPVGLIHYQRNNGSQPASGIVAFSSQNPGVHTVANVVFGSNPEIATDILAKAFQVDNNVINQIKSHF</sequence>
<evidence type="ECO:0000256" key="4">
    <source>
        <dbReference type="ARBA" id="ARBA00022523"/>
    </source>
</evidence>
<dbReference type="CDD" id="cd02241">
    <property type="entry name" value="cupin_OxOx"/>
    <property type="match status" value="2"/>
</dbReference>
<comment type="function">
    <text evidence="1">May play a role in plant defense. Probably has no oxalate oxidase activity even if the active site is conserved.</text>
</comment>
<keyword evidence="7 12" id="KW-1015">Disulfide bond</keyword>
<protein>
    <submittedName>
        <fullName evidence="14">Putative germin-like protein 2-3</fullName>
    </submittedName>
</protein>
<feature type="binding site" evidence="11">
    <location>
        <position position="250"/>
    </location>
    <ligand>
        <name>Mn(2+)</name>
        <dbReference type="ChEBI" id="CHEBI:29035"/>
    </ligand>
</feature>
<evidence type="ECO:0000256" key="8">
    <source>
        <dbReference type="ARBA" id="ARBA00023180"/>
    </source>
</evidence>
<feature type="binding site" evidence="11">
    <location>
        <position position="255"/>
    </location>
    <ligand>
        <name>Mn(2+)</name>
        <dbReference type="ChEBI" id="CHEBI:29035"/>
    </ligand>
</feature>
<dbReference type="FunFam" id="2.60.120.10:FF:000333">
    <property type="entry name" value="Germin-like protein subfamily 3 member 1"/>
    <property type="match status" value="1"/>
</dbReference>
<dbReference type="Pfam" id="PF00190">
    <property type="entry name" value="Cupin_1"/>
    <property type="match status" value="2"/>
</dbReference>
<reference evidence="14 15" key="1">
    <citation type="journal article" date="2019" name="Plant Biotechnol. J.">
        <title>The red bayberry genome and genetic basis of sex determination.</title>
        <authorList>
            <person name="Jia H.M."/>
            <person name="Jia H.J."/>
            <person name="Cai Q.L."/>
            <person name="Wang Y."/>
            <person name="Zhao H.B."/>
            <person name="Yang W.F."/>
            <person name="Wang G.Y."/>
            <person name="Li Y.H."/>
            <person name="Zhan D.L."/>
            <person name="Shen Y.T."/>
            <person name="Niu Q.F."/>
            <person name="Chang L."/>
            <person name="Qiu J."/>
            <person name="Zhao L."/>
            <person name="Xie H.B."/>
            <person name="Fu W.Y."/>
            <person name="Jin J."/>
            <person name="Li X.W."/>
            <person name="Jiao Y."/>
            <person name="Zhou C.C."/>
            <person name="Tu T."/>
            <person name="Chai C.Y."/>
            <person name="Gao J.L."/>
            <person name="Fan L.J."/>
            <person name="van de Weg E."/>
            <person name="Wang J.Y."/>
            <person name="Gao Z.S."/>
        </authorList>
    </citation>
    <scope>NUCLEOTIDE SEQUENCE [LARGE SCALE GENOMIC DNA]</scope>
    <source>
        <tissue evidence="14">Leaves</tissue>
    </source>
</reference>
<keyword evidence="6 10" id="KW-0479">Metal-binding</keyword>
<dbReference type="SMART" id="SM00835">
    <property type="entry name" value="Cupin_1"/>
    <property type="match status" value="2"/>
</dbReference>
<evidence type="ECO:0000256" key="9">
    <source>
        <dbReference type="ARBA" id="ARBA00023211"/>
    </source>
</evidence>
<dbReference type="AlphaFoldDB" id="A0A6A1UQM1"/>
<evidence type="ECO:0000256" key="3">
    <source>
        <dbReference type="ARBA" id="ARBA00007456"/>
    </source>
</evidence>
<evidence type="ECO:0000256" key="7">
    <source>
        <dbReference type="ARBA" id="ARBA00023157"/>
    </source>
</evidence>
<feature type="binding site" evidence="11">
    <location>
        <position position="297"/>
    </location>
    <ligand>
        <name>Mn(2+)</name>
        <dbReference type="ChEBI" id="CHEBI:29035"/>
    </ligand>
</feature>
<comment type="caution">
    <text evidence="14">The sequence shown here is derived from an EMBL/GenBank/DDBJ whole genome shotgun (WGS) entry which is preliminary data.</text>
</comment>
<evidence type="ECO:0000256" key="11">
    <source>
        <dbReference type="PIRSR" id="PIRSR601929-2"/>
    </source>
</evidence>
<dbReference type="InterPro" id="IPR006045">
    <property type="entry name" value="Cupin_1"/>
</dbReference>
<keyword evidence="4" id="KW-0052">Apoplast</keyword>
<dbReference type="Proteomes" id="UP000516437">
    <property type="component" value="Unassembled WGS sequence"/>
</dbReference>
<feature type="binding site" evidence="10">
    <location>
        <position position="250"/>
    </location>
    <ligand>
        <name>oxalate</name>
        <dbReference type="ChEBI" id="CHEBI:30623"/>
    </ligand>
</feature>
<evidence type="ECO:0000256" key="12">
    <source>
        <dbReference type="PIRSR" id="PIRSR601929-3"/>
    </source>
</evidence>
<dbReference type="OrthoDB" id="1921208at2759"/>
<gene>
    <name evidence="14" type="ORF">CJ030_MR0G003841</name>
</gene>
<keyword evidence="9 10" id="KW-0464">Manganese</keyword>
<dbReference type="InterPro" id="IPR011051">
    <property type="entry name" value="RmlC_Cupin_sf"/>
</dbReference>
<accession>A0A6A1UQM1</accession>
<dbReference type="EMBL" id="RXIC02000071">
    <property type="protein sequence ID" value="KAB1201380.1"/>
    <property type="molecule type" value="Genomic_DNA"/>
</dbReference>
<dbReference type="GO" id="GO:0048046">
    <property type="term" value="C:apoplast"/>
    <property type="evidence" value="ECO:0007669"/>
    <property type="project" value="UniProtKB-SubCell"/>
</dbReference>
<feature type="binding site" evidence="11">
    <location>
        <position position="248"/>
    </location>
    <ligand>
        <name>Mn(2+)</name>
        <dbReference type="ChEBI" id="CHEBI:29035"/>
    </ligand>
</feature>
<dbReference type="PROSITE" id="PS00725">
    <property type="entry name" value="GERMIN"/>
    <property type="match status" value="2"/>
</dbReference>
<name>A0A6A1UQM1_9ROSI</name>
<keyword evidence="5" id="KW-0964">Secreted</keyword>
<evidence type="ECO:0000313" key="15">
    <source>
        <dbReference type="Proteomes" id="UP000516437"/>
    </source>
</evidence>
<dbReference type="GO" id="GO:0030145">
    <property type="term" value="F:manganese ion binding"/>
    <property type="evidence" value="ECO:0007669"/>
    <property type="project" value="InterPro"/>
</dbReference>
<organism evidence="14 15">
    <name type="scientific">Morella rubra</name>
    <name type="common">Chinese bayberry</name>
    <dbReference type="NCBI Taxonomy" id="262757"/>
    <lineage>
        <taxon>Eukaryota</taxon>
        <taxon>Viridiplantae</taxon>
        <taxon>Streptophyta</taxon>
        <taxon>Embryophyta</taxon>
        <taxon>Tracheophyta</taxon>
        <taxon>Spermatophyta</taxon>
        <taxon>Magnoliopsida</taxon>
        <taxon>eudicotyledons</taxon>
        <taxon>Gunneridae</taxon>
        <taxon>Pentapetalae</taxon>
        <taxon>rosids</taxon>
        <taxon>fabids</taxon>
        <taxon>Fagales</taxon>
        <taxon>Myricaceae</taxon>
        <taxon>Morella</taxon>
    </lineage>
</organism>